<organism evidence="1 2">
    <name type="scientific">Thalassotalea insulae</name>
    <dbReference type="NCBI Taxonomy" id="2056778"/>
    <lineage>
        <taxon>Bacteria</taxon>
        <taxon>Pseudomonadati</taxon>
        <taxon>Pseudomonadota</taxon>
        <taxon>Gammaproteobacteria</taxon>
        <taxon>Alteromonadales</taxon>
        <taxon>Colwelliaceae</taxon>
        <taxon>Thalassotalea</taxon>
    </lineage>
</organism>
<dbReference type="EMBL" id="BSST01000001">
    <property type="protein sequence ID" value="GLX77550.1"/>
    <property type="molecule type" value="Genomic_DNA"/>
</dbReference>
<keyword evidence="2" id="KW-1185">Reference proteome</keyword>
<proteinExistence type="predicted"/>
<evidence type="ECO:0000313" key="1">
    <source>
        <dbReference type="EMBL" id="GLX77550.1"/>
    </source>
</evidence>
<reference evidence="1 2" key="1">
    <citation type="submission" date="2023-03" db="EMBL/GenBank/DDBJ databases">
        <title>Draft genome sequence of Thalassotalea insulae KCTC 62186T.</title>
        <authorList>
            <person name="Sawabe T."/>
        </authorList>
    </citation>
    <scope>NUCLEOTIDE SEQUENCE [LARGE SCALE GENOMIC DNA]</scope>
    <source>
        <strain evidence="1 2">KCTC 62186</strain>
    </source>
</reference>
<comment type="caution">
    <text evidence="1">The sequence shown here is derived from an EMBL/GenBank/DDBJ whole genome shotgun (WGS) entry which is preliminary data.</text>
</comment>
<dbReference type="Pfam" id="PF11859">
    <property type="entry name" value="DUF3379"/>
    <property type="match status" value="1"/>
</dbReference>
<dbReference type="InterPro" id="IPR021806">
    <property type="entry name" value="DUF3379"/>
</dbReference>
<sequence length="237" mass="26878">MDDLQFRRSIYADPNTSDEEVRAAKHSDPAKRKFAEEIEQLDQQIAQALHIDVPQGLSEKLILRQSLASHQQQKKASRIKLALAASVTFAIGLIVHQLQFSHAYSSISDYAIAHTNHEAQYFSNQDEVRVSLTSLNKKMASFNGSFSEQLGELLMAEFCRFDGTKSLHLVFRGQTSPVNIFIVPDNEYLTVTKRFTDNNLNGVVNQFKHSNIIVVGDKQEPLEQWQNKISQTVQWST</sequence>
<protein>
    <submittedName>
        <fullName evidence="1">Chemotaxis protein</fullName>
    </submittedName>
</protein>
<name>A0ABQ6GNH8_9GAMM</name>
<accession>A0ABQ6GNH8</accession>
<evidence type="ECO:0000313" key="2">
    <source>
        <dbReference type="Proteomes" id="UP001157186"/>
    </source>
</evidence>
<dbReference type="Proteomes" id="UP001157186">
    <property type="component" value="Unassembled WGS sequence"/>
</dbReference>
<dbReference type="RefSeq" id="WP_284243414.1">
    <property type="nucleotide sequence ID" value="NZ_BSST01000001.1"/>
</dbReference>
<gene>
    <name evidence="1" type="ORF">tinsulaeT_08900</name>
</gene>